<reference evidence="3" key="1">
    <citation type="submission" date="2022-11" db="UniProtKB">
        <authorList>
            <consortium name="WormBaseParasite"/>
        </authorList>
    </citation>
    <scope>IDENTIFICATION</scope>
</reference>
<dbReference type="Proteomes" id="UP000887565">
    <property type="component" value="Unplaced"/>
</dbReference>
<evidence type="ECO:0000256" key="1">
    <source>
        <dbReference type="SAM" id="MobiDB-lite"/>
    </source>
</evidence>
<dbReference type="AlphaFoldDB" id="A0A915L724"/>
<feature type="compositionally biased region" description="Polar residues" evidence="1">
    <location>
        <begin position="130"/>
        <end position="144"/>
    </location>
</feature>
<dbReference type="WBParaSite" id="nRc.2.0.1.t46910-RA">
    <property type="protein sequence ID" value="nRc.2.0.1.t46910-RA"/>
    <property type="gene ID" value="nRc.2.0.1.g46910"/>
</dbReference>
<name>A0A915L724_ROMCU</name>
<evidence type="ECO:0000313" key="3">
    <source>
        <dbReference type="WBParaSite" id="nRc.2.0.1.t46910-RA"/>
    </source>
</evidence>
<sequence>TQPFHEGSPRSPNNSLTAVGNDVQAAFQQPTASYIDPAMSVINPTTYSPQYNMTAGQMYSPDAAGFSATGSVVSNGSGLSRRLPVRQVDLLSAADSITNTMSSLVKELDSDDENKGGDLSNVRVDGRFQQDAQLDNTNNVTSYK</sequence>
<accession>A0A915L724</accession>
<proteinExistence type="predicted"/>
<evidence type="ECO:0000313" key="2">
    <source>
        <dbReference type="Proteomes" id="UP000887565"/>
    </source>
</evidence>
<keyword evidence="2" id="KW-1185">Reference proteome</keyword>
<protein>
    <submittedName>
        <fullName evidence="3">Uncharacterized protein</fullName>
    </submittedName>
</protein>
<feature type="region of interest" description="Disordered" evidence="1">
    <location>
        <begin position="106"/>
        <end position="144"/>
    </location>
</feature>
<organism evidence="2 3">
    <name type="scientific">Romanomermis culicivorax</name>
    <name type="common">Nematode worm</name>
    <dbReference type="NCBI Taxonomy" id="13658"/>
    <lineage>
        <taxon>Eukaryota</taxon>
        <taxon>Metazoa</taxon>
        <taxon>Ecdysozoa</taxon>
        <taxon>Nematoda</taxon>
        <taxon>Enoplea</taxon>
        <taxon>Dorylaimia</taxon>
        <taxon>Mermithida</taxon>
        <taxon>Mermithoidea</taxon>
        <taxon>Mermithidae</taxon>
        <taxon>Romanomermis</taxon>
    </lineage>
</organism>